<sequence length="85" mass="9740">AREHSYRARSAFKLIEINNRYRFINPVENFNPMIPITGVDLITMADITSPETHRQIKQYLNGRSVDAVVSDMAPNPSGEQNLVYF</sequence>
<evidence type="ECO:0000256" key="4">
    <source>
        <dbReference type="ARBA" id="ARBA00022679"/>
    </source>
</evidence>
<evidence type="ECO:0000259" key="7">
    <source>
        <dbReference type="Pfam" id="PF01728"/>
    </source>
</evidence>
<keyword evidence="8" id="KW-1185">Reference proteome</keyword>
<evidence type="ECO:0000313" key="8">
    <source>
        <dbReference type="Proteomes" id="UP000887564"/>
    </source>
</evidence>
<keyword evidence="5" id="KW-0949">S-adenosyl-L-methionine</keyword>
<evidence type="ECO:0000256" key="6">
    <source>
        <dbReference type="ARBA" id="ARBA00041184"/>
    </source>
</evidence>
<feature type="domain" description="Ribosomal RNA methyltransferase FtsJ" evidence="7">
    <location>
        <begin position="32"/>
        <end position="81"/>
    </location>
</feature>
<evidence type="ECO:0000256" key="3">
    <source>
        <dbReference type="ARBA" id="ARBA00022603"/>
    </source>
</evidence>
<dbReference type="PANTHER" id="PTHR10920">
    <property type="entry name" value="RIBOSOMAL RNA METHYLTRANSFERASE"/>
    <property type="match status" value="1"/>
</dbReference>
<evidence type="ECO:0000256" key="2">
    <source>
        <dbReference type="ARBA" id="ARBA00022552"/>
    </source>
</evidence>
<dbReference type="Pfam" id="PF01728">
    <property type="entry name" value="FtsJ"/>
    <property type="match status" value="1"/>
</dbReference>
<dbReference type="WBParaSite" id="PEQ_0000097601-mRNA-1">
    <property type="protein sequence ID" value="PEQ_0000097601-mRNA-1"/>
    <property type="gene ID" value="PEQ_0000097601"/>
</dbReference>
<dbReference type="InterPro" id="IPR002877">
    <property type="entry name" value="RNA_MeTrfase_FtsJ_dom"/>
</dbReference>
<dbReference type="GO" id="GO:0008650">
    <property type="term" value="F:rRNA (uridine-2'-O-)-methyltransferase activity"/>
    <property type="evidence" value="ECO:0007669"/>
    <property type="project" value="TreeGrafter"/>
</dbReference>
<evidence type="ECO:0000256" key="5">
    <source>
        <dbReference type="ARBA" id="ARBA00022691"/>
    </source>
</evidence>
<keyword evidence="3" id="KW-0489">Methyltransferase</keyword>
<keyword evidence="2" id="KW-0698">rRNA processing</keyword>
<dbReference type="GO" id="GO:0005739">
    <property type="term" value="C:mitochondrion"/>
    <property type="evidence" value="ECO:0007669"/>
    <property type="project" value="TreeGrafter"/>
</dbReference>
<dbReference type="InterPro" id="IPR050082">
    <property type="entry name" value="RNA_methyltr_RlmE"/>
</dbReference>
<dbReference type="PANTHER" id="PTHR10920:SF18">
    <property type="entry name" value="RRNA METHYLTRANSFERASE 2, MITOCHONDRIAL"/>
    <property type="match status" value="1"/>
</dbReference>
<organism evidence="8 9">
    <name type="scientific">Parascaris equorum</name>
    <name type="common">Equine roundworm</name>
    <dbReference type="NCBI Taxonomy" id="6256"/>
    <lineage>
        <taxon>Eukaryota</taxon>
        <taxon>Metazoa</taxon>
        <taxon>Ecdysozoa</taxon>
        <taxon>Nematoda</taxon>
        <taxon>Chromadorea</taxon>
        <taxon>Rhabditida</taxon>
        <taxon>Spirurina</taxon>
        <taxon>Ascaridomorpha</taxon>
        <taxon>Ascaridoidea</taxon>
        <taxon>Ascarididae</taxon>
        <taxon>Parascaris</taxon>
    </lineage>
</organism>
<dbReference type="AlphaFoldDB" id="A0A914R3F5"/>
<keyword evidence="4" id="KW-0808">Transferase</keyword>
<evidence type="ECO:0000313" key="9">
    <source>
        <dbReference type="WBParaSite" id="PEQ_0000097601-mRNA-1"/>
    </source>
</evidence>
<name>A0A914R3F5_PAREQ</name>
<dbReference type="Proteomes" id="UP000887564">
    <property type="component" value="Unplaced"/>
</dbReference>
<evidence type="ECO:0000256" key="1">
    <source>
        <dbReference type="ARBA" id="ARBA00009258"/>
    </source>
</evidence>
<reference evidence="9" key="1">
    <citation type="submission" date="2022-11" db="UniProtKB">
        <authorList>
            <consortium name="WormBaseParasite"/>
        </authorList>
    </citation>
    <scope>IDENTIFICATION</scope>
</reference>
<protein>
    <recommendedName>
        <fullName evidence="6">rRNA methyltransferase 2, mitochondrial</fullName>
    </recommendedName>
</protein>
<proteinExistence type="inferred from homology"/>
<comment type="similarity">
    <text evidence="1">Belongs to the class I-like SAM-binding methyltransferase superfamily. RNA methyltransferase RlmE family.</text>
</comment>
<dbReference type="InterPro" id="IPR029063">
    <property type="entry name" value="SAM-dependent_MTases_sf"/>
</dbReference>
<dbReference type="Gene3D" id="3.40.50.150">
    <property type="entry name" value="Vaccinia Virus protein VP39"/>
    <property type="match status" value="2"/>
</dbReference>
<accession>A0A914R3F5</accession>